<keyword evidence="10" id="KW-0560">Oxidoreductase</keyword>
<evidence type="ECO:0000256" key="6">
    <source>
        <dbReference type="ARBA" id="ARBA00022989"/>
    </source>
</evidence>
<dbReference type="GO" id="GO:0005777">
    <property type="term" value="C:peroxisome"/>
    <property type="evidence" value="ECO:0007669"/>
    <property type="project" value="TreeGrafter"/>
</dbReference>
<dbReference type="SUPFAM" id="SSF51735">
    <property type="entry name" value="NAD(P)-binding Rossmann-fold domains"/>
    <property type="match status" value="1"/>
</dbReference>
<dbReference type="InterPro" id="IPR036291">
    <property type="entry name" value="NAD(P)-bd_dom_sf"/>
</dbReference>
<dbReference type="Gene3D" id="3.40.50.720">
    <property type="entry name" value="NAD(P)-binding Rossmann-like Domain"/>
    <property type="match status" value="1"/>
</dbReference>
<organism evidence="12 13">
    <name type="scientific">Henosepilachna vigintioctopunctata</name>
    <dbReference type="NCBI Taxonomy" id="420089"/>
    <lineage>
        <taxon>Eukaryota</taxon>
        <taxon>Metazoa</taxon>
        <taxon>Ecdysozoa</taxon>
        <taxon>Arthropoda</taxon>
        <taxon>Hexapoda</taxon>
        <taxon>Insecta</taxon>
        <taxon>Pterygota</taxon>
        <taxon>Neoptera</taxon>
        <taxon>Endopterygota</taxon>
        <taxon>Coleoptera</taxon>
        <taxon>Polyphaga</taxon>
        <taxon>Cucujiformia</taxon>
        <taxon>Coccinelloidea</taxon>
        <taxon>Coccinellidae</taxon>
        <taxon>Epilachninae</taxon>
        <taxon>Epilachnini</taxon>
        <taxon>Henosepilachna</taxon>
    </lineage>
</organism>
<evidence type="ECO:0000313" key="12">
    <source>
        <dbReference type="EMBL" id="KAK9874264.1"/>
    </source>
</evidence>
<dbReference type="InterPro" id="IPR026055">
    <property type="entry name" value="FAR"/>
</dbReference>
<keyword evidence="8 10" id="KW-0472">Membrane</keyword>
<dbReference type="FunFam" id="3.40.50.720:FF:000143">
    <property type="entry name" value="Fatty acyl-CoA reductase"/>
    <property type="match status" value="1"/>
</dbReference>
<evidence type="ECO:0000256" key="3">
    <source>
        <dbReference type="ARBA" id="ARBA00022516"/>
    </source>
</evidence>
<evidence type="ECO:0000256" key="7">
    <source>
        <dbReference type="ARBA" id="ARBA00023098"/>
    </source>
</evidence>
<dbReference type="InterPro" id="IPR013120">
    <property type="entry name" value="FAR_NAD-bd"/>
</dbReference>
<evidence type="ECO:0000256" key="2">
    <source>
        <dbReference type="ARBA" id="ARBA00005928"/>
    </source>
</evidence>
<dbReference type="Pfam" id="PF07993">
    <property type="entry name" value="NAD_binding_4"/>
    <property type="match status" value="1"/>
</dbReference>
<dbReference type="GO" id="GO:0102965">
    <property type="term" value="F:alcohol-forming long-chain fatty acyl-CoA reductase activity"/>
    <property type="evidence" value="ECO:0007669"/>
    <property type="project" value="UniProtKB-EC"/>
</dbReference>
<dbReference type="GO" id="GO:0035336">
    <property type="term" value="P:long-chain fatty-acyl-CoA metabolic process"/>
    <property type="evidence" value="ECO:0007669"/>
    <property type="project" value="TreeGrafter"/>
</dbReference>
<dbReference type="GO" id="GO:0080019">
    <property type="term" value="F:alcohol-forming very long-chain fatty acyl-CoA reductase activity"/>
    <property type="evidence" value="ECO:0007669"/>
    <property type="project" value="InterPro"/>
</dbReference>
<dbReference type="Proteomes" id="UP001431783">
    <property type="component" value="Unassembled WGS sequence"/>
</dbReference>
<evidence type="ECO:0000256" key="1">
    <source>
        <dbReference type="ARBA" id="ARBA00004141"/>
    </source>
</evidence>
<dbReference type="PANTHER" id="PTHR11011">
    <property type="entry name" value="MALE STERILITY PROTEIN 2-RELATED"/>
    <property type="match status" value="1"/>
</dbReference>
<comment type="catalytic activity">
    <reaction evidence="9 10">
        <text>a long-chain fatty acyl-CoA + 2 NADPH + 2 H(+) = a long-chain primary fatty alcohol + 2 NADP(+) + CoA</text>
        <dbReference type="Rhea" id="RHEA:52716"/>
        <dbReference type="ChEBI" id="CHEBI:15378"/>
        <dbReference type="ChEBI" id="CHEBI:57287"/>
        <dbReference type="ChEBI" id="CHEBI:57783"/>
        <dbReference type="ChEBI" id="CHEBI:58349"/>
        <dbReference type="ChEBI" id="CHEBI:77396"/>
        <dbReference type="ChEBI" id="CHEBI:83139"/>
        <dbReference type="EC" id="1.2.1.84"/>
    </reaction>
</comment>
<protein>
    <recommendedName>
        <fullName evidence="10">Fatty acyl-CoA reductase</fullName>
        <ecNumber evidence="10">1.2.1.84</ecNumber>
    </recommendedName>
</protein>
<evidence type="ECO:0000256" key="9">
    <source>
        <dbReference type="ARBA" id="ARBA00052530"/>
    </source>
</evidence>
<dbReference type="CDD" id="cd05236">
    <property type="entry name" value="FAR-N_SDR_e"/>
    <property type="match status" value="1"/>
</dbReference>
<dbReference type="EMBL" id="JARQZJ010000031">
    <property type="protein sequence ID" value="KAK9874264.1"/>
    <property type="molecule type" value="Genomic_DNA"/>
</dbReference>
<evidence type="ECO:0000256" key="8">
    <source>
        <dbReference type="ARBA" id="ARBA00023136"/>
    </source>
</evidence>
<keyword evidence="13" id="KW-1185">Reference proteome</keyword>
<keyword evidence="3 10" id="KW-0444">Lipid biosynthesis</keyword>
<comment type="subcellular location">
    <subcellularLocation>
        <location evidence="1">Membrane</location>
        <topology evidence="1">Multi-pass membrane protein</topology>
    </subcellularLocation>
</comment>
<keyword evidence="7 10" id="KW-0443">Lipid metabolism</keyword>
<comment type="similarity">
    <text evidence="2 10">Belongs to the fatty acyl-CoA reductase family.</text>
</comment>
<evidence type="ECO:0000256" key="10">
    <source>
        <dbReference type="RuleBase" id="RU363097"/>
    </source>
</evidence>
<keyword evidence="5 10" id="KW-0521">NADP</keyword>
<gene>
    <name evidence="12" type="ORF">WA026_002617</name>
</gene>
<feature type="domain" description="Thioester reductase (TE)" evidence="11">
    <location>
        <begin position="16"/>
        <end position="284"/>
    </location>
</feature>
<accession>A0AAW1TTZ6</accession>
<dbReference type="EC" id="1.2.1.84" evidence="10"/>
<evidence type="ECO:0000256" key="5">
    <source>
        <dbReference type="ARBA" id="ARBA00022857"/>
    </source>
</evidence>
<keyword evidence="6 10" id="KW-1133">Transmembrane helix</keyword>
<evidence type="ECO:0000256" key="4">
    <source>
        <dbReference type="ARBA" id="ARBA00022692"/>
    </source>
</evidence>
<comment type="function">
    <text evidence="10">Catalyzes the reduction of fatty acyl-CoA to fatty alcohols.</text>
</comment>
<reference evidence="12 13" key="1">
    <citation type="submission" date="2023-03" db="EMBL/GenBank/DDBJ databases">
        <title>Genome insight into feeding habits of ladybird beetles.</title>
        <authorList>
            <person name="Li H.-S."/>
            <person name="Huang Y.-H."/>
            <person name="Pang H."/>
        </authorList>
    </citation>
    <scope>NUCLEOTIDE SEQUENCE [LARGE SCALE GENOMIC DNA]</scope>
    <source>
        <strain evidence="12">SYSU_2023b</strain>
        <tissue evidence="12">Whole body</tissue>
    </source>
</reference>
<dbReference type="GO" id="GO:0016020">
    <property type="term" value="C:membrane"/>
    <property type="evidence" value="ECO:0007669"/>
    <property type="project" value="UniProtKB-SubCell"/>
</dbReference>
<name>A0AAW1TTZ6_9CUCU</name>
<sequence length="408" mass="46539">MSTQILKFYENSNVFITGGTGFLGKILIEKLLRSTSVSTLYVLVRKKKGKNAETRMKELFDDVIFQRLHAECPKYIHRVVGINGDVSFPDLGMSQSDRQLLIDKIDVVFHAAATMRFDENLKLAYNVNVNGAKAILELGKQMKNLKSLIHISTAFSNCYLEDIEEKFYEYNVNYDEVGNLLKKMTESQADFHTPRIIGSWPNTYTFTKALAESMISQTSGALPVGVFRPSIVISTNKEPIEGWIDNMYGPTGVCAGVSTGLLRVIYCDREKKADLVPVDMCVAALIASAWDTSQKNKRSPEDIPIYNYVGTENSFTWFEYCTVNQMYNENYPSNRCIWPISLHLTTNIYLYMLMKLFYHLIPALVIDLVSMLFFRNFGMLGMYKKIHKFSDVLGFFRLENGILPMIML</sequence>
<evidence type="ECO:0000259" key="11">
    <source>
        <dbReference type="Pfam" id="PF07993"/>
    </source>
</evidence>
<keyword evidence="4 10" id="KW-0812">Transmembrane</keyword>
<dbReference type="PANTHER" id="PTHR11011:SF60">
    <property type="entry name" value="FATTY ACYL-COA REDUCTASE-RELATED"/>
    <property type="match status" value="1"/>
</dbReference>
<feature type="transmembrane region" description="Helical" evidence="10">
    <location>
        <begin position="348"/>
        <end position="374"/>
    </location>
</feature>
<comment type="caution">
    <text evidence="12">The sequence shown here is derived from an EMBL/GenBank/DDBJ whole genome shotgun (WGS) entry which is preliminary data.</text>
</comment>
<dbReference type="AlphaFoldDB" id="A0AAW1TTZ6"/>
<evidence type="ECO:0000313" key="13">
    <source>
        <dbReference type="Proteomes" id="UP001431783"/>
    </source>
</evidence>
<proteinExistence type="inferred from homology"/>